<name>A0AA88DWI0_FICCA</name>
<keyword evidence="2" id="KW-1185">Reference proteome</keyword>
<evidence type="ECO:0000313" key="2">
    <source>
        <dbReference type="Proteomes" id="UP001187192"/>
    </source>
</evidence>
<gene>
    <name evidence="1" type="ORF">TIFTF001_029826</name>
</gene>
<sequence>MSARSGQDELVHLILRRCLKLAVSKNSMRNLPLQEAASIKRFPTVNILLFTAQQIQEMYQRSRDHDNLRNDALHKMFGLQSEYRNMEILRNKNKEDNTAWR</sequence>
<evidence type="ECO:0000313" key="1">
    <source>
        <dbReference type="EMBL" id="GMN60719.1"/>
    </source>
</evidence>
<organism evidence="1 2">
    <name type="scientific">Ficus carica</name>
    <name type="common">Common fig</name>
    <dbReference type="NCBI Taxonomy" id="3494"/>
    <lineage>
        <taxon>Eukaryota</taxon>
        <taxon>Viridiplantae</taxon>
        <taxon>Streptophyta</taxon>
        <taxon>Embryophyta</taxon>
        <taxon>Tracheophyta</taxon>
        <taxon>Spermatophyta</taxon>
        <taxon>Magnoliopsida</taxon>
        <taxon>eudicotyledons</taxon>
        <taxon>Gunneridae</taxon>
        <taxon>Pentapetalae</taxon>
        <taxon>rosids</taxon>
        <taxon>fabids</taxon>
        <taxon>Rosales</taxon>
        <taxon>Moraceae</taxon>
        <taxon>Ficeae</taxon>
        <taxon>Ficus</taxon>
    </lineage>
</organism>
<dbReference type="EMBL" id="BTGU01000101">
    <property type="protein sequence ID" value="GMN60719.1"/>
    <property type="molecule type" value="Genomic_DNA"/>
</dbReference>
<reference evidence="1" key="1">
    <citation type="submission" date="2023-07" db="EMBL/GenBank/DDBJ databases">
        <title>draft genome sequence of fig (Ficus carica).</title>
        <authorList>
            <person name="Takahashi T."/>
            <person name="Nishimura K."/>
        </authorList>
    </citation>
    <scope>NUCLEOTIDE SEQUENCE</scope>
</reference>
<accession>A0AA88DWI0</accession>
<dbReference type="AlphaFoldDB" id="A0AA88DWI0"/>
<proteinExistence type="predicted"/>
<comment type="caution">
    <text evidence="1">The sequence shown here is derived from an EMBL/GenBank/DDBJ whole genome shotgun (WGS) entry which is preliminary data.</text>
</comment>
<protein>
    <submittedName>
        <fullName evidence="1">Uncharacterized protein</fullName>
    </submittedName>
</protein>
<dbReference type="Proteomes" id="UP001187192">
    <property type="component" value="Unassembled WGS sequence"/>
</dbReference>